<gene>
    <name evidence="1" type="ORF">Lsha_1673</name>
</gene>
<dbReference type="EMBL" id="LNYW01000046">
    <property type="protein sequence ID" value="KTD59923.1"/>
    <property type="molecule type" value="Genomic_DNA"/>
</dbReference>
<dbReference type="Proteomes" id="UP000054600">
    <property type="component" value="Unassembled WGS sequence"/>
</dbReference>
<name>A0A0W0YTQ7_9GAMM</name>
<protein>
    <submittedName>
        <fullName evidence="1">Uncharacterized protein</fullName>
    </submittedName>
</protein>
<dbReference type="AlphaFoldDB" id="A0A0W0YTQ7"/>
<sequence>MLSSKLRCIPKRVVLSASFCAKDLPKAAWCQYLEILRAKRRAQDDVDLELGIGDWGFLSIARINEA</sequence>
<accession>A0A0W0YTQ7</accession>
<proteinExistence type="predicted"/>
<evidence type="ECO:0000313" key="2">
    <source>
        <dbReference type="Proteomes" id="UP000054600"/>
    </source>
</evidence>
<dbReference type="PATRIC" id="fig|1122169.6.peg.1924"/>
<keyword evidence="2" id="KW-1185">Reference proteome</keyword>
<organism evidence="1 2">
    <name type="scientific">Legionella shakespearei DSM 23087</name>
    <dbReference type="NCBI Taxonomy" id="1122169"/>
    <lineage>
        <taxon>Bacteria</taxon>
        <taxon>Pseudomonadati</taxon>
        <taxon>Pseudomonadota</taxon>
        <taxon>Gammaproteobacteria</taxon>
        <taxon>Legionellales</taxon>
        <taxon>Legionellaceae</taxon>
        <taxon>Legionella</taxon>
    </lineage>
</organism>
<reference evidence="1 2" key="1">
    <citation type="submission" date="2015-11" db="EMBL/GenBank/DDBJ databases">
        <title>Genomic analysis of 38 Legionella species identifies large and diverse effector repertoires.</title>
        <authorList>
            <person name="Burstein D."/>
            <person name="Amaro F."/>
            <person name="Zusman T."/>
            <person name="Lifshitz Z."/>
            <person name="Cohen O."/>
            <person name="Gilbert J.A."/>
            <person name="Pupko T."/>
            <person name="Shuman H.A."/>
            <person name="Segal G."/>
        </authorList>
    </citation>
    <scope>NUCLEOTIDE SEQUENCE [LARGE SCALE GENOMIC DNA]</scope>
    <source>
        <strain evidence="1 2">ATCC 49655</strain>
    </source>
</reference>
<evidence type="ECO:0000313" key="1">
    <source>
        <dbReference type="EMBL" id="KTD59923.1"/>
    </source>
</evidence>
<comment type="caution">
    <text evidence="1">The sequence shown here is derived from an EMBL/GenBank/DDBJ whole genome shotgun (WGS) entry which is preliminary data.</text>
</comment>